<keyword evidence="1" id="KW-0808">Transferase</keyword>
<dbReference type="GO" id="GO:0016740">
    <property type="term" value="F:transferase activity"/>
    <property type="evidence" value="ECO:0007669"/>
    <property type="project" value="UniProtKB-KW"/>
</dbReference>
<gene>
    <name evidence="1" type="ORF">AF332_05160</name>
</gene>
<dbReference type="STRING" id="1459.AF332_05160"/>
<keyword evidence="2" id="KW-1185">Reference proteome</keyword>
<dbReference type="Proteomes" id="UP000037109">
    <property type="component" value="Unassembled WGS sequence"/>
</dbReference>
<reference evidence="2" key="1">
    <citation type="submission" date="2015-07" db="EMBL/GenBank/DDBJ databases">
        <title>Fjat-10036 dsm4.</title>
        <authorList>
            <person name="Liu B."/>
            <person name="Wang J."/>
            <person name="Zhu Y."/>
            <person name="Liu G."/>
            <person name="Chen Q."/>
            <person name="Chen Z."/>
            <person name="Lan J."/>
            <person name="Che J."/>
            <person name="Ge C."/>
            <person name="Shi H."/>
            <person name="Pan Z."/>
            <person name="Liu X."/>
        </authorList>
    </citation>
    <scope>NUCLEOTIDE SEQUENCE [LARGE SCALE GENOMIC DNA]</scope>
    <source>
        <strain evidence="2">DSM 4</strain>
    </source>
</reference>
<dbReference type="OrthoDB" id="9801492at2"/>
<dbReference type="RefSeq" id="WP_053433630.1">
    <property type="nucleotide sequence ID" value="NZ_LGUF01000007.1"/>
</dbReference>
<evidence type="ECO:0000313" key="1">
    <source>
        <dbReference type="EMBL" id="KON86270.1"/>
    </source>
</evidence>
<dbReference type="SUPFAM" id="SSF53756">
    <property type="entry name" value="UDP-Glycosyltransferase/glycogen phosphorylase"/>
    <property type="match status" value="1"/>
</dbReference>
<proteinExistence type="predicted"/>
<dbReference type="PATRIC" id="fig|1459.3.peg.1078"/>
<protein>
    <submittedName>
        <fullName evidence="1">Glycosyl transferase</fullName>
    </submittedName>
</protein>
<name>A0A0M0G8N9_SPOGL</name>
<dbReference type="Pfam" id="PF13692">
    <property type="entry name" value="Glyco_trans_1_4"/>
    <property type="match status" value="1"/>
</dbReference>
<comment type="caution">
    <text evidence="1">The sequence shown here is derived from an EMBL/GenBank/DDBJ whole genome shotgun (WGS) entry which is preliminary data.</text>
</comment>
<dbReference type="EMBL" id="LGUF01000007">
    <property type="protein sequence ID" value="KON86270.1"/>
    <property type="molecule type" value="Genomic_DNA"/>
</dbReference>
<organism evidence="1 2">
    <name type="scientific">Sporosarcina globispora</name>
    <name type="common">Bacillus globisporus</name>
    <dbReference type="NCBI Taxonomy" id="1459"/>
    <lineage>
        <taxon>Bacteria</taxon>
        <taxon>Bacillati</taxon>
        <taxon>Bacillota</taxon>
        <taxon>Bacilli</taxon>
        <taxon>Bacillales</taxon>
        <taxon>Caryophanaceae</taxon>
        <taxon>Sporosarcina</taxon>
    </lineage>
</organism>
<evidence type="ECO:0000313" key="2">
    <source>
        <dbReference type="Proteomes" id="UP000037109"/>
    </source>
</evidence>
<accession>A0A0M0G8N9</accession>
<dbReference type="Gene3D" id="3.40.50.2000">
    <property type="entry name" value="Glycogen Phosphorylase B"/>
    <property type="match status" value="1"/>
</dbReference>
<dbReference type="AlphaFoldDB" id="A0A0M0G8N9"/>
<sequence>MKSVLVYYPFALSENPNSGSKLRPLEMKNAFHAWGMENDVNIIMISGTTEQREQQFNDLVSSGKLEKLWFCYMENQTIPLWLTDPGHKPKRPFIDRKVLRYLKEKSVPVGVFYRDVYWKFDELYSLKGLKKTIMQAIYRKEEKFYEKYCDVIFLPSDAMGEYVDIAKRKIALPPGGKAKGISKKGRDDGRSRGIYVGGINNEDYGLFLLLDALELANSQKIICDLTVVCREEEFANLPDVKKNRFAELGVQVKHLSGEPLNELYKEMDYAFIPRYRSTYNDFSVPVKLVEYLSNELPVIATFCEAQKEIIEKDGYGLICADNAEDMSKAILSMAVNTEKFRHNIQQSFVEKHSWKARVKKVKSALLKEEL</sequence>